<dbReference type="PANTHER" id="PTHR16146:SF46">
    <property type="entry name" value="INTELECTIN-1A-RELATED"/>
    <property type="match status" value="1"/>
</dbReference>
<dbReference type="GO" id="GO:0008270">
    <property type="term" value="F:zinc ion binding"/>
    <property type="evidence" value="ECO:0007669"/>
    <property type="project" value="InterPro"/>
</dbReference>
<keyword evidence="2" id="KW-1015">Disulfide bond</keyword>
<dbReference type="GO" id="GO:0005615">
    <property type="term" value="C:extracellular space"/>
    <property type="evidence" value="ECO:0007669"/>
    <property type="project" value="TreeGrafter"/>
</dbReference>
<accession>A0AAU9XA48</accession>
<dbReference type="Proteomes" id="UP001159428">
    <property type="component" value="Unassembled WGS sequence"/>
</dbReference>
<feature type="domain" description="GON" evidence="3">
    <location>
        <begin position="149"/>
        <end position="199"/>
    </location>
</feature>
<dbReference type="InterPro" id="IPR012314">
    <property type="entry name" value="Pept_M12B_GON-ADAMTSs"/>
</dbReference>
<dbReference type="GO" id="GO:0070492">
    <property type="term" value="F:oligosaccharide binding"/>
    <property type="evidence" value="ECO:0007669"/>
    <property type="project" value="TreeGrafter"/>
</dbReference>
<sequence length="314" mass="35862">MSKCQSYNVAMLIAICELNNRTKEARPEDFVKNKDRYYVVKVPPGSTRDLPVKSYKEIKASEGGQAESGDYWLDSNRSEKSILARCDMRKEIFLSPSLHGFSFYPVADYCNKTKTQGRTTSGKWRLPSLIMCMYYAYYLGKTAFPSLVHSCKEIRNASSHLKDGEYWINLTRNGNLLKVYCDMTTERGKEGMRLTSGLQRCRPQPIVAIVLIRSSYHEISNYHNKSLLLTTDATKKLRTQLYFTQLRFHCSKKKGRTCHLTANSSGEAVVQYFSGQTDANPKACGSFVRMKDDNSKLAADCNQWHHETWGNSNK</sequence>
<dbReference type="AlphaFoldDB" id="A0AAU9XA48"/>
<keyword evidence="5" id="KW-1185">Reference proteome</keyword>
<protein>
    <recommendedName>
        <fullName evidence="3">GON domain-containing protein</fullName>
    </recommendedName>
</protein>
<comment type="caution">
    <text evidence="4">The sequence shown here is derived from an EMBL/GenBank/DDBJ whole genome shotgun (WGS) entry which is preliminary data.</text>
</comment>
<dbReference type="SUPFAM" id="SSF56496">
    <property type="entry name" value="Fibrinogen C-terminal domain-like"/>
    <property type="match status" value="1"/>
</dbReference>
<keyword evidence="1" id="KW-0479">Metal-binding</keyword>
<evidence type="ECO:0000259" key="3">
    <source>
        <dbReference type="Pfam" id="PF08685"/>
    </source>
</evidence>
<dbReference type="Pfam" id="PF08685">
    <property type="entry name" value="GON"/>
    <property type="match status" value="1"/>
</dbReference>
<evidence type="ECO:0000313" key="4">
    <source>
        <dbReference type="EMBL" id="CAH3141341.1"/>
    </source>
</evidence>
<reference evidence="4 5" key="1">
    <citation type="submission" date="2022-05" db="EMBL/GenBank/DDBJ databases">
        <authorList>
            <consortium name="Genoscope - CEA"/>
            <person name="William W."/>
        </authorList>
    </citation>
    <scope>NUCLEOTIDE SEQUENCE [LARGE SCALE GENOMIC DNA]</scope>
</reference>
<dbReference type="EMBL" id="CALNXJ010000035">
    <property type="protein sequence ID" value="CAH3141341.1"/>
    <property type="molecule type" value="Genomic_DNA"/>
</dbReference>
<dbReference type="Gene3D" id="2.60.120.1000">
    <property type="match status" value="1"/>
</dbReference>
<proteinExistence type="predicted"/>
<evidence type="ECO:0000256" key="2">
    <source>
        <dbReference type="ARBA" id="ARBA00023157"/>
    </source>
</evidence>
<dbReference type="PANTHER" id="PTHR16146">
    <property type="entry name" value="INTELECTIN"/>
    <property type="match status" value="1"/>
</dbReference>
<dbReference type="GO" id="GO:0004222">
    <property type="term" value="F:metalloendopeptidase activity"/>
    <property type="evidence" value="ECO:0007669"/>
    <property type="project" value="InterPro"/>
</dbReference>
<gene>
    <name evidence="4" type="ORF">PMEA_00019652</name>
</gene>
<dbReference type="NCBIfam" id="NF040941">
    <property type="entry name" value="GGGWT_bact"/>
    <property type="match status" value="1"/>
</dbReference>
<dbReference type="InterPro" id="IPR036056">
    <property type="entry name" value="Fibrinogen-like_C"/>
</dbReference>
<name>A0AAU9XA48_9CNID</name>
<evidence type="ECO:0000256" key="1">
    <source>
        <dbReference type="ARBA" id="ARBA00022723"/>
    </source>
</evidence>
<organism evidence="4 5">
    <name type="scientific">Pocillopora meandrina</name>
    <dbReference type="NCBI Taxonomy" id="46732"/>
    <lineage>
        <taxon>Eukaryota</taxon>
        <taxon>Metazoa</taxon>
        <taxon>Cnidaria</taxon>
        <taxon>Anthozoa</taxon>
        <taxon>Hexacorallia</taxon>
        <taxon>Scleractinia</taxon>
        <taxon>Astrocoeniina</taxon>
        <taxon>Pocilloporidae</taxon>
        <taxon>Pocillopora</taxon>
    </lineage>
</organism>
<evidence type="ECO:0000313" key="5">
    <source>
        <dbReference type="Proteomes" id="UP001159428"/>
    </source>
</evidence>